<sequence length="327" mass="36907">MRDERKHETQKVGKQEYRDDVAIAFLSFNMATRLLRVNFCDYPLMSLVRRSDAELSRPYEHSIAGFIDDALDIEYVQCFTWCLHDEQRVGCHDDCIGIASDATLSKILKVTALAFESPLIVDKRRIRWFKERLAGVLETATRHVLHLPEGVRHNIASWALDSYTTRRRLATDCANKRCAEVTNVVSSSIDTSKMIYAKYVEFEGVHCIACLASAASDEKDVLLFDPTLPSSANSLYVASDHLGVRQILFADSSERGTIQQAADVWRKAGFPQIPLGCVWVKSICNAEPSYCMSAVSCNNPQTTAYSLCWNREIVMLHAHQAQEDLNF</sequence>
<organism evidence="1 2">
    <name type="scientific">Colletotrichum higginsianum (strain IMI 349063)</name>
    <name type="common">Crucifer anthracnose fungus</name>
    <dbReference type="NCBI Taxonomy" id="759273"/>
    <lineage>
        <taxon>Eukaryota</taxon>
        <taxon>Fungi</taxon>
        <taxon>Dikarya</taxon>
        <taxon>Ascomycota</taxon>
        <taxon>Pezizomycotina</taxon>
        <taxon>Sordariomycetes</taxon>
        <taxon>Hypocreomycetidae</taxon>
        <taxon>Glomerellales</taxon>
        <taxon>Glomerellaceae</taxon>
        <taxon>Colletotrichum</taxon>
        <taxon>Colletotrichum destructivum species complex</taxon>
    </lineage>
</organism>
<gene>
    <name evidence="1" type="ORF">CH63R_08279</name>
</gene>
<dbReference type="GeneID" id="28867360"/>
<dbReference type="Proteomes" id="UP000092177">
    <property type="component" value="Chromosome 5"/>
</dbReference>
<dbReference type="OrthoDB" id="4845137at2759"/>
<dbReference type="AlphaFoldDB" id="A0A1B7YC22"/>
<keyword evidence="2" id="KW-1185">Reference proteome</keyword>
<name>A0A1B7YC22_COLHI</name>
<dbReference type="RefSeq" id="XP_018158031.1">
    <property type="nucleotide sequence ID" value="XM_018303253.1"/>
</dbReference>
<evidence type="ECO:0000313" key="1">
    <source>
        <dbReference type="EMBL" id="OBR09514.1"/>
    </source>
</evidence>
<protein>
    <submittedName>
        <fullName evidence="1">Uncharacterized protein</fullName>
    </submittedName>
</protein>
<dbReference type="KEGG" id="chig:CH63R_08279"/>
<proteinExistence type="predicted"/>
<comment type="caution">
    <text evidence="1">The sequence shown here is derived from an EMBL/GenBank/DDBJ whole genome shotgun (WGS) entry which is preliminary data.</text>
</comment>
<accession>A0A1B7YC22</accession>
<dbReference type="VEuPathDB" id="FungiDB:CH63R_08279"/>
<evidence type="ECO:0000313" key="2">
    <source>
        <dbReference type="Proteomes" id="UP000092177"/>
    </source>
</evidence>
<dbReference type="EMBL" id="LTAN01000005">
    <property type="protein sequence ID" value="OBR09514.1"/>
    <property type="molecule type" value="Genomic_DNA"/>
</dbReference>
<reference evidence="2" key="1">
    <citation type="journal article" date="2017" name="BMC Genomics">
        <title>Gapless genome assembly of Colletotrichum higginsianum reveals chromosome structure and association of transposable elements with secondary metabolite gene clusters.</title>
        <authorList>
            <person name="Dallery J.-F."/>
            <person name="Lapalu N."/>
            <person name="Zampounis A."/>
            <person name="Pigne S."/>
            <person name="Luyten I."/>
            <person name="Amselem J."/>
            <person name="Wittenberg A.H.J."/>
            <person name="Zhou S."/>
            <person name="de Queiroz M.V."/>
            <person name="Robin G.P."/>
            <person name="Auger A."/>
            <person name="Hainaut M."/>
            <person name="Henrissat B."/>
            <person name="Kim K.-T."/>
            <person name="Lee Y.-H."/>
            <person name="Lespinet O."/>
            <person name="Schwartz D.C."/>
            <person name="Thon M.R."/>
            <person name="O'Connell R.J."/>
        </authorList>
    </citation>
    <scope>NUCLEOTIDE SEQUENCE [LARGE SCALE GENOMIC DNA]</scope>
    <source>
        <strain evidence="2">IMI 349063</strain>
    </source>
</reference>